<evidence type="ECO:0000313" key="1">
    <source>
        <dbReference type="EMBL" id="KAL1615973.1"/>
    </source>
</evidence>
<gene>
    <name evidence="1" type="ORF">SLS56_011602</name>
</gene>
<protein>
    <submittedName>
        <fullName evidence="1">Uncharacterized protein</fullName>
    </submittedName>
</protein>
<dbReference type="Proteomes" id="UP001521116">
    <property type="component" value="Unassembled WGS sequence"/>
</dbReference>
<sequence length="71" mass="7974">MSDEVTPPDFKFTEWKIGTQPVTSIKRATTTLVNKDYIPPEGVMLSSDLAYKVIRLVLQTGILSLRTLADY</sequence>
<organism evidence="1 2">
    <name type="scientific">Neofusicoccum ribis</name>
    <dbReference type="NCBI Taxonomy" id="45134"/>
    <lineage>
        <taxon>Eukaryota</taxon>
        <taxon>Fungi</taxon>
        <taxon>Dikarya</taxon>
        <taxon>Ascomycota</taxon>
        <taxon>Pezizomycotina</taxon>
        <taxon>Dothideomycetes</taxon>
        <taxon>Dothideomycetes incertae sedis</taxon>
        <taxon>Botryosphaeriales</taxon>
        <taxon>Botryosphaeriaceae</taxon>
        <taxon>Neofusicoccum</taxon>
    </lineage>
</organism>
<reference evidence="1 2" key="1">
    <citation type="submission" date="2024-02" db="EMBL/GenBank/DDBJ databases">
        <title>De novo assembly and annotation of 12 fungi associated with fruit tree decline syndrome in Ontario, Canada.</title>
        <authorList>
            <person name="Sulman M."/>
            <person name="Ellouze W."/>
            <person name="Ilyukhin E."/>
        </authorList>
    </citation>
    <scope>NUCLEOTIDE SEQUENCE [LARGE SCALE GENOMIC DNA]</scope>
    <source>
        <strain evidence="1 2">M1-105</strain>
    </source>
</reference>
<accession>A0ABR3SBI5</accession>
<evidence type="ECO:0000313" key="2">
    <source>
        <dbReference type="Proteomes" id="UP001521116"/>
    </source>
</evidence>
<proteinExistence type="predicted"/>
<dbReference type="EMBL" id="JAJVDC020000286">
    <property type="protein sequence ID" value="KAL1615973.1"/>
    <property type="molecule type" value="Genomic_DNA"/>
</dbReference>
<name>A0ABR3SBI5_9PEZI</name>
<keyword evidence="2" id="KW-1185">Reference proteome</keyword>
<comment type="caution">
    <text evidence="1">The sequence shown here is derived from an EMBL/GenBank/DDBJ whole genome shotgun (WGS) entry which is preliminary data.</text>
</comment>